<organism evidence="2 3">
    <name type="scientific">[Mycobacterium] burgundiense</name>
    <dbReference type="NCBI Taxonomy" id="3064286"/>
    <lineage>
        <taxon>Bacteria</taxon>
        <taxon>Bacillati</taxon>
        <taxon>Actinomycetota</taxon>
        <taxon>Actinomycetes</taxon>
        <taxon>Mycobacteriales</taxon>
        <taxon>Mycobacteriaceae</taxon>
        <taxon>Mycolicibacterium</taxon>
    </lineage>
</organism>
<evidence type="ECO:0000313" key="3">
    <source>
        <dbReference type="Proteomes" id="UP001190465"/>
    </source>
</evidence>
<name>A0ABM9LPZ6_9MYCO</name>
<feature type="compositionally biased region" description="Basic and acidic residues" evidence="1">
    <location>
        <begin position="1"/>
        <end position="16"/>
    </location>
</feature>
<accession>A0ABM9LPZ6</accession>
<protein>
    <submittedName>
        <fullName evidence="2">Uncharacterized protein</fullName>
    </submittedName>
</protein>
<sequence length="66" mass="7405">MGLAEDVMRDPVDVRHVSSGHGGVINTEDEKRRERGQAVGLFRYHLICPDPESVEGELFNQGRARD</sequence>
<evidence type="ECO:0000313" key="2">
    <source>
        <dbReference type="EMBL" id="CAJ1502725.1"/>
    </source>
</evidence>
<dbReference type="Proteomes" id="UP001190465">
    <property type="component" value="Chromosome"/>
</dbReference>
<evidence type="ECO:0000256" key="1">
    <source>
        <dbReference type="SAM" id="MobiDB-lite"/>
    </source>
</evidence>
<gene>
    <name evidence="2" type="ORF">MU0053_002258</name>
</gene>
<dbReference type="RefSeq" id="WP_308482401.1">
    <property type="nucleotide sequence ID" value="NZ_OY726397.1"/>
</dbReference>
<proteinExistence type="predicted"/>
<feature type="region of interest" description="Disordered" evidence="1">
    <location>
        <begin position="1"/>
        <end position="32"/>
    </location>
</feature>
<keyword evidence="3" id="KW-1185">Reference proteome</keyword>
<reference evidence="2 3" key="1">
    <citation type="submission" date="2023-08" db="EMBL/GenBank/DDBJ databases">
        <authorList>
            <person name="Folkvardsen B D."/>
            <person name="Norman A."/>
        </authorList>
    </citation>
    <scope>NUCLEOTIDE SEQUENCE [LARGE SCALE GENOMIC DNA]</scope>
    <source>
        <strain evidence="2 3">Mu0053</strain>
    </source>
</reference>
<dbReference type="EMBL" id="OY726397">
    <property type="protein sequence ID" value="CAJ1502725.1"/>
    <property type="molecule type" value="Genomic_DNA"/>
</dbReference>